<evidence type="ECO:0000313" key="4">
    <source>
        <dbReference type="Proteomes" id="UP001218218"/>
    </source>
</evidence>
<dbReference type="Pfam" id="PF20152">
    <property type="entry name" value="DUF6534"/>
    <property type="match status" value="1"/>
</dbReference>
<sequence>MASPLDSTYGVWLVSLFLQTILYGIGVLQTWIYCASRPKDPGSVKWTVLVVSMLETIQIVFFFHSSYIRFVERFGELQLDLVWADPLQLLAAYLSAFVVQIYFATRIHQLTKARTKFSLSAFSIYAILLLAVVQIVAGIIQTIWSYELRSFLKLDDTKGSNTLQSAASLACDLLITTYLCLFLNTQKGEMMKTNTMMDMLIRDAINRGVLTALSSVVNMVLFLALPNTFWFFLGLAPSSKLYMNGLLTTLNTRQHLRDKLSASDKGWNSIPMATITSGDIPKKMQGRAPIAAVDFEMASDCGSLLEQQGRDLAMFLDGLITELSIPQTGGIGLIGWSMETLPTAIQERLRAWVHNVVILRASKFASAYRYLFLSLHGEPPSLALGLPSPSGQLIPHTDPAFAKWVSSYFLNGDGNLSIHNIDHLTYNDIDPALRPEVLFAMTS</sequence>
<dbReference type="PANTHER" id="PTHR40465">
    <property type="entry name" value="CHROMOSOME 1, WHOLE GENOME SHOTGUN SEQUENCE"/>
    <property type="match status" value="1"/>
</dbReference>
<gene>
    <name evidence="3" type="ORF">DFH08DRAFT_1025157</name>
</gene>
<dbReference type="EMBL" id="JARIHO010000004">
    <property type="protein sequence ID" value="KAJ7362750.1"/>
    <property type="molecule type" value="Genomic_DNA"/>
</dbReference>
<dbReference type="AlphaFoldDB" id="A0AAD7AMB4"/>
<keyword evidence="1" id="KW-0812">Transmembrane</keyword>
<organism evidence="3 4">
    <name type="scientific">Mycena albidolilacea</name>
    <dbReference type="NCBI Taxonomy" id="1033008"/>
    <lineage>
        <taxon>Eukaryota</taxon>
        <taxon>Fungi</taxon>
        <taxon>Dikarya</taxon>
        <taxon>Basidiomycota</taxon>
        <taxon>Agaricomycotina</taxon>
        <taxon>Agaricomycetes</taxon>
        <taxon>Agaricomycetidae</taxon>
        <taxon>Agaricales</taxon>
        <taxon>Marasmiineae</taxon>
        <taxon>Mycenaceae</taxon>
        <taxon>Mycena</taxon>
    </lineage>
</organism>
<dbReference type="InterPro" id="IPR045339">
    <property type="entry name" value="DUF6534"/>
</dbReference>
<feature type="transmembrane region" description="Helical" evidence="1">
    <location>
        <begin position="117"/>
        <end position="143"/>
    </location>
</feature>
<feature type="transmembrane region" description="Helical" evidence="1">
    <location>
        <begin position="46"/>
        <end position="67"/>
    </location>
</feature>
<keyword evidence="1" id="KW-1133">Transmembrane helix</keyword>
<name>A0AAD7AMB4_9AGAR</name>
<proteinExistence type="predicted"/>
<accession>A0AAD7AMB4</accession>
<reference evidence="3" key="1">
    <citation type="submission" date="2023-03" db="EMBL/GenBank/DDBJ databases">
        <title>Massive genome expansion in bonnet fungi (Mycena s.s.) driven by repeated elements and novel gene families across ecological guilds.</title>
        <authorList>
            <consortium name="Lawrence Berkeley National Laboratory"/>
            <person name="Harder C.B."/>
            <person name="Miyauchi S."/>
            <person name="Viragh M."/>
            <person name="Kuo A."/>
            <person name="Thoen E."/>
            <person name="Andreopoulos B."/>
            <person name="Lu D."/>
            <person name="Skrede I."/>
            <person name="Drula E."/>
            <person name="Henrissat B."/>
            <person name="Morin E."/>
            <person name="Kohler A."/>
            <person name="Barry K."/>
            <person name="LaButti K."/>
            <person name="Morin E."/>
            <person name="Salamov A."/>
            <person name="Lipzen A."/>
            <person name="Mereny Z."/>
            <person name="Hegedus B."/>
            <person name="Baldrian P."/>
            <person name="Stursova M."/>
            <person name="Weitz H."/>
            <person name="Taylor A."/>
            <person name="Grigoriev I.V."/>
            <person name="Nagy L.G."/>
            <person name="Martin F."/>
            <person name="Kauserud H."/>
        </authorList>
    </citation>
    <scope>NUCLEOTIDE SEQUENCE</scope>
    <source>
        <strain evidence="3">CBHHK002</strain>
    </source>
</reference>
<feature type="transmembrane region" description="Helical" evidence="1">
    <location>
        <begin position="163"/>
        <end position="183"/>
    </location>
</feature>
<keyword evidence="4" id="KW-1185">Reference proteome</keyword>
<feature type="domain" description="DUF6534" evidence="2">
    <location>
        <begin position="168"/>
        <end position="255"/>
    </location>
</feature>
<feature type="transmembrane region" description="Helical" evidence="1">
    <location>
        <begin position="12"/>
        <end position="34"/>
    </location>
</feature>
<evidence type="ECO:0000256" key="1">
    <source>
        <dbReference type="SAM" id="Phobius"/>
    </source>
</evidence>
<feature type="transmembrane region" description="Helical" evidence="1">
    <location>
        <begin position="204"/>
        <end position="223"/>
    </location>
</feature>
<feature type="transmembrane region" description="Helical" evidence="1">
    <location>
        <begin position="87"/>
        <end position="105"/>
    </location>
</feature>
<keyword evidence="1" id="KW-0472">Membrane</keyword>
<evidence type="ECO:0000259" key="2">
    <source>
        <dbReference type="Pfam" id="PF20152"/>
    </source>
</evidence>
<protein>
    <recommendedName>
        <fullName evidence="2">DUF6534 domain-containing protein</fullName>
    </recommendedName>
</protein>
<evidence type="ECO:0000313" key="3">
    <source>
        <dbReference type="EMBL" id="KAJ7362750.1"/>
    </source>
</evidence>
<dbReference type="PANTHER" id="PTHR40465:SF1">
    <property type="entry name" value="DUF6534 DOMAIN-CONTAINING PROTEIN"/>
    <property type="match status" value="1"/>
</dbReference>
<dbReference type="Proteomes" id="UP001218218">
    <property type="component" value="Unassembled WGS sequence"/>
</dbReference>
<comment type="caution">
    <text evidence="3">The sequence shown here is derived from an EMBL/GenBank/DDBJ whole genome shotgun (WGS) entry which is preliminary data.</text>
</comment>